<dbReference type="InterPro" id="IPR001878">
    <property type="entry name" value="Znf_CCHC"/>
</dbReference>
<feature type="region of interest" description="Disordered" evidence="11">
    <location>
        <begin position="431"/>
        <end position="465"/>
    </location>
</feature>
<evidence type="ECO:0000256" key="7">
    <source>
        <dbReference type="ARBA" id="ARBA00022801"/>
    </source>
</evidence>
<keyword evidence="8" id="KW-0695">RNA-directed DNA polymerase</keyword>
<keyword evidence="7" id="KW-0378">Hydrolase</keyword>
<dbReference type="GO" id="GO:0003677">
    <property type="term" value="F:DNA binding"/>
    <property type="evidence" value="ECO:0007669"/>
    <property type="project" value="UniProtKB-KW"/>
</dbReference>
<dbReference type="GO" id="GO:0003964">
    <property type="term" value="F:RNA-directed DNA polymerase activity"/>
    <property type="evidence" value="ECO:0007669"/>
    <property type="project" value="UniProtKB-KW"/>
</dbReference>
<dbReference type="InterPro" id="IPR036875">
    <property type="entry name" value="Znf_CCHC_sf"/>
</dbReference>
<reference evidence="16" key="1">
    <citation type="submission" date="2018-02" db="EMBL/GenBank/DDBJ databases">
        <authorList>
            <person name="Cohen D.B."/>
            <person name="Kent A.D."/>
        </authorList>
    </citation>
    <scope>NUCLEOTIDE SEQUENCE</scope>
</reference>
<dbReference type="PROSITE" id="PS50994">
    <property type="entry name" value="INTEGRASE"/>
    <property type="match status" value="1"/>
</dbReference>
<dbReference type="InterPro" id="IPR043502">
    <property type="entry name" value="DNA/RNA_pol_sf"/>
</dbReference>
<dbReference type="Gene3D" id="3.90.230.10">
    <property type="entry name" value="Creatinase/methionine aminopeptidase superfamily"/>
    <property type="match status" value="1"/>
</dbReference>
<feature type="domain" description="Integrase catalytic" evidence="15">
    <location>
        <begin position="1130"/>
        <end position="1209"/>
    </location>
</feature>
<accession>A0A2N9F1G2</accession>
<dbReference type="Gene3D" id="3.10.10.10">
    <property type="entry name" value="HIV Type 1 Reverse Transcriptase, subunit A, domain 1"/>
    <property type="match status" value="1"/>
</dbReference>
<dbReference type="InterPro" id="IPR005162">
    <property type="entry name" value="Retrotrans_gag_dom"/>
</dbReference>
<keyword evidence="10" id="KW-0863">Zinc-finger</keyword>
<dbReference type="Pfam" id="PF17921">
    <property type="entry name" value="Integrase_H2C2"/>
    <property type="match status" value="1"/>
</dbReference>
<dbReference type="InterPro" id="IPR036005">
    <property type="entry name" value="Creatinase/aminopeptidase-like"/>
</dbReference>
<proteinExistence type="predicted"/>
<keyword evidence="1" id="KW-0645">Protease</keyword>
<dbReference type="SUPFAM" id="SSF53098">
    <property type="entry name" value="Ribonuclease H-like"/>
    <property type="match status" value="1"/>
</dbReference>
<keyword evidence="9" id="KW-0238">DNA-binding</keyword>
<dbReference type="EMBL" id="OIVN01000482">
    <property type="protein sequence ID" value="SPC80945.1"/>
    <property type="molecule type" value="Genomic_DNA"/>
</dbReference>
<dbReference type="Gene3D" id="3.30.420.10">
    <property type="entry name" value="Ribonuclease H-like superfamily/Ribonuclease H"/>
    <property type="match status" value="1"/>
</dbReference>
<dbReference type="InterPro" id="IPR041577">
    <property type="entry name" value="RT_RNaseH_2"/>
</dbReference>
<dbReference type="SUPFAM" id="SSF57756">
    <property type="entry name" value="Retrovirus zinc finger-like domains"/>
    <property type="match status" value="1"/>
</dbReference>
<keyword evidence="10" id="KW-0479">Metal-binding</keyword>
<name>A0A2N9F1G2_FAGSY</name>
<evidence type="ECO:0000256" key="2">
    <source>
        <dbReference type="ARBA" id="ARBA00022679"/>
    </source>
</evidence>
<dbReference type="Pfam" id="PF00078">
    <property type="entry name" value="RVT_1"/>
    <property type="match status" value="1"/>
</dbReference>
<dbReference type="CDD" id="cd09274">
    <property type="entry name" value="RNase_HI_RT_Ty3"/>
    <property type="match status" value="1"/>
</dbReference>
<dbReference type="SUPFAM" id="SSF55920">
    <property type="entry name" value="Creatinase/aminopeptidase"/>
    <property type="match status" value="1"/>
</dbReference>
<evidence type="ECO:0000256" key="1">
    <source>
        <dbReference type="ARBA" id="ARBA00022670"/>
    </source>
</evidence>
<dbReference type="GO" id="GO:0004190">
    <property type="term" value="F:aspartic-type endopeptidase activity"/>
    <property type="evidence" value="ECO:0007669"/>
    <property type="project" value="UniProtKB-KW"/>
</dbReference>
<sequence>MTRVLSLNGIAQFSLKENLGNDEPGYMVEGQTFTIEPILTLGSIECITWPDNWTAVSADGSPAAQFEHSILITRVEPSGSTQPALSRLSPMIGVVVPDSREVGVLFLIPRRSLNDGNQGGPSLKDPLQVLDGPITRSRAKKIKEAMFLKRVLNGSRFSIPLTLILAFLGIGWIIQDAAIRNLQGGRDRRRRERRVENEYENEGDGEDEEDLASEVGSGRHRRVRRERGHEWNPGGRDGVDRSLGSIKMKIPSFQGRTDPEVYLEWEKKIDLVFDCHNYSEEKKVKLAVIEFTDYAIIWWDQLVTNRRRNNERPVETWGELKALMRRRFVPSHFYRDLYQRLQNLTQGSRSVEDYHKEMEVAMIRANVEEDREATMARFLSGLNRDIANVIELQHYVEIEDMVHMAMKVERQLKRKGTARYTSVSNTTWKSKWDRNDSAEAKRKTEPPKGKDEGTSNKPKVESQPSRNRDIKCFKCLGSGHIASQCPNRRVMIMRDNGEVMTESEDDSDEMPELVDASDDDGVVYPVTGESLVARRALNTHIKVDDAEQQRENIFHTRCHVNNKWLNDCGEVRVDRQVLVTFSIGKYLDEVLCDVVPMHAGHILLGRPWQYDRRVTHDGFKNMYSFVKGGKTIKLAPLTPSQVYEDQLKLKSEEFEDVFPEEMPNELPPIRGIEHQIDFVPGAAIPNRPAYRSNPGGDKGASEGKAINNITVKYRHPIPRLDDMLDELHGSCIFSKIDLKSGYHQIRMKEGDEWKTAFKTKYGLYEWLVMPFGLTNAPSTFMRLMNHVLRAFIGKFVVVYFDDILVYSKDLNEHIEHLRYVFDVLKCEKLYANFKKCNFCMEKVVFLGYVVSTTGIEVDKEKVKAIKEWPTPKSITEVRSFHGLASFYRRFVKDFSTLAAPLTEHYLNFNKAFEIECDASGIGIGAVLMQDRRPITFFSEKLSGASLKYPTYDKDLYTLHLKGQGKLNQRHARWLEYIETFPYVIRYKQGKENIVADALSRRYVLLTSMSAKMLGFEYVKDMYADDADFSDVYKACDKAAFGKFYKHDGYLFKENKLCVPSCSIRELLVREAHGGELMGHFGVKKTLDILHEHFFWPKMKRDVNRICGRCITCRKAKSKVLPHGLYTPLPVPSKPWVDISMDFVLGLPRTKRGRDSIFVVVDRFSKMAHFIPCHKTDDATNIADLFFREIVRLHGVPRSIVSDRDVKFLSYFWKVLWGKFGSSLDGQKKAELVKSLHEREIGFGFTCAKKDSQPIERLSCILEEMDLSKFLRKLMTMLIKWTFQERGNDGNQGGPSLKDPLQVPDGPITRSRAKKIKEAMQGLVQSTWDEASKSPTIKVGLKEGEPILIHLIQAVEDMT</sequence>
<feature type="compositionally biased region" description="Acidic residues" evidence="11">
    <location>
        <begin position="198"/>
        <end position="212"/>
    </location>
</feature>
<dbReference type="InterPro" id="IPR041588">
    <property type="entry name" value="Integrase_H2C2"/>
</dbReference>
<dbReference type="InterPro" id="IPR012337">
    <property type="entry name" value="RNaseH-like_sf"/>
</dbReference>
<dbReference type="SMART" id="SM00343">
    <property type="entry name" value="ZnF_C2HC"/>
    <property type="match status" value="1"/>
</dbReference>
<organism evidence="16">
    <name type="scientific">Fagus sylvatica</name>
    <name type="common">Beechnut</name>
    <dbReference type="NCBI Taxonomy" id="28930"/>
    <lineage>
        <taxon>Eukaryota</taxon>
        <taxon>Viridiplantae</taxon>
        <taxon>Streptophyta</taxon>
        <taxon>Embryophyta</taxon>
        <taxon>Tracheophyta</taxon>
        <taxon>Spermatophyta</taxon>
        <taxon>Magnoliopsida</taxon>
        <taxon>eudicotyledons</taxon>
        <taxon>Gunneridae</taxon>
        <taxon>Pentapetalae</taxon>
        <taxon>rosids</taxon>
        <taxon>fabids</taxon>
        <taxon>Fagales</taxon>
        <taxon>Fagaceae</taxon>
        <taxon>Fagus</taxon>
    </lineage>
</organism>
<evidence type="ECO:0000256" key="6">
    <source>
        <dbReference type="ARBA" id="ARBA00022759"/>
    </source>
</evidence>
<keyword evidence="5" id="KW-0064">Aspartyl protease</keyword>
<keyword evidence="12" id="KW-0472">Membrane</keyword>
<dbReference type="SUPFAM" id="SSF56672">
    <property type="entry name" value="DNA/RNA polymerases"/>
    <property type="match status" value="1"/>
</dbReference>
<feature type="domain" description="Reverse transcriptase" evidence="14">
    <location>
        <begin position="660"/>
        <end position="850"/>
    </location>
</feature>
<dbReference type="InterPro" id="IPR043128">
    <property type="entry name" value="Rev_trsase/Diguanyl_cyclase"/>
</dbReference>
<dbReference type="Pfam" id="PF17919">
    <property type="entry name" value="RT_RNaseH_2"/>
    <property type="match status" value="1"/>
</dbReference>
<gene>
    <name evidence="16" type="ORF">FSB_LOCUS8827</name>
</gene>
<protein>
    <recommendedName>
        <fullName evidence="17">Reverse transcriptase</fullName>
    </recommendedName>
</protein>
<feature type="transmembrane region" description="Helical" evidence="12">
    <location>
        <begin position="157"/>
        <end position="174"/>
    </location>
</feature>
<keyword evidence="12" id="KW-1133">Transmembrane helix</keyword>
<evidence type="ECO:0000256" key="4">
    <source>
        <dbReference type="ARBA" id="ARBA00022722"/>
    </source>
</evidence>
<keyword evidence="4" id="KW-0540">Nuclease</keyword>
<keyword evidence="2" id="KW-0808">Transferase</keyword>
<keyword evidence="6" id="KW-0255">Endonuclease</keyword>
<keyword evidence="10" id="KW-0862">Zinc</keyword>
<evidence type="ECO:0000313" key="16">
    <source>
        <dbReference type="EMBL" id="SPC80945.1"/>
    </source>
</evidence>
<evidence type="ECO:0000256" key="10">
    <source>
        <dbReference type="PROSITE-ProRule" id="PRU00047"/>
    </source>
</evidence>
<dbReference type="FunFam" id="1.10.340.70:FF:000001">
    <property type="entry name" value="Retrovirus-related Pol polyprotein from transposon gypsy-like Protein"/>
    <property type="match status" value="1"/>
</dbReference>
<dbReference type="InterPro" id="IPR001584">
    <property type="entry name" value="Integrase_cat-core"/>
</dbReference>
<evidence type="ECO:0000256" key="12">
    <source>
        <dbReference type="SAM" id="Phobius"/>
    </source>
</evidence>
<dbReference type="GO" id="GO:0008270">
    <property type="term" value="F:zinc ion binding"/>
    <property type="evidence" value="ECO:0007669"/>
    <property type="project" value="UniProtKB-KW"/>
</dbReference>
<evidence type="ECO:0000256" key="5">
    <source>
        <dbReference type="ARBA" id="ARBA00022750"/>
    </source>
</evidence>
<dbReference type="Gene3D" id="1.10.340.70">
    <property type="match status" value="1"/>
</dbReference>
<dbReference type="GO" id="GO:0015074">
    <property type="term" value="P:DNA integration"/>
    <property type="evidence" value="ECO:0007669"/>
    <property type="project" value="InterPro"/>
</dbReference>
<evidence type="ECO:0008006" key="17">
    <source>
        <dbReference type="Google" id="ProtNLM"/>
    </source>
</evidence>
<feature type="domain" description="CCHC-type" evidence="13">
    <location>
        <begin position="471"/>
        <end position="487"/>
    </location>
</feature>
<evidence type="ECO:0000256" key="9">
    <source>
        <dbReference type="ARBA" id="ARBA00023125"/>
    </source>
</evidence>
<dbReference type="PROSITE" id="PS50158">
    <property type="entry name" value="ZF_CCHC"/>
    <property type="match status" value="1"/>
</dbReference>
<dbReference type="GO" id="GO:0006508">
    <property type="term" value="P:proteolysis"/>
    <property type="evidence" value="ECO:0007669"/>
    <property type="project" value="UniProtKB-KW"/>
</dbReference>
<dbReference type="CDD" id="cd01647">
    <property type="entry name" value="RT_LTR"/>
    <property type="match status" value="1"/>
</dbReference>
<dbReference type="GO" id="GO:0004519">
    <property type="term" value="F:endonuclease activity"/>
    <property type="evidence" value="ECO:0007669"/>
    <property type="project" value="UniProtKB-KW"/>
</dbReference>
<evidence type="ECO:0000256" key="3">
    <source>
        <dbReference type="ARBA" id="ARBA00022695"/>
    </source>
</evidence>
<dbReference type="PROSITE" id="PS50878">
    <property type="entry name" value="RT_POL"/>
    <property type="match status" value="1"/>
</dbReference>
<feature type="region of interest" description="Disordered" evidence="11">
    <location>
        <begin position="194"/>
        <end position="242"/>
    </location>
</feature>
<evidence type="ECO:0000256" key="11">
    <source>
        <dbReference type="SAM" id="MobiDB-lite"/>
    </source>
</evidence>
<evidence type="ECO:0000259" key="13">
    <source>
        <dbReference type="PROSITE" id="PS50158"/>
    </source>
</evidence>
<dbReference type="FunFam" id="3.10.10.10:FF:000007">
    <property type="entry name" value="Retrovirus-related Pol polyprotein from transposon 17.6-like Protein"/>
    <property type="match status" value="1"/>
</dbReference>
<dbReference type="Gene3D" id="4.10.60.10">
    <property type="entry name" value="Zinc finger, CCHC-type"/>
    <property type="match status" value="1"/>
</dbReference>
<evidence type="ECO:0000259" key="14">
    <source>
        <dbReference type="PROSITE" id="PS50878"/>
    </source>
</evidence>
<dbReference type="InterPro" id="IPR036397">
    <property type="entry name" value="RNaseH_sf"/>
</dbReference>
<keyword evidence="12" id="KW-0812">Transmembrane</keyword>
<evidence type="ECO:0000256" key="8">
    <source>
        <dbReference type="ARBA" id="ARBA00022918"/>
    </source>
</evidence>
<dbReference type="PANTHER" id="PTHR35046:SF9">
    <property type="entry name" value="RNA-DIRECTED DNA POLYMERASE"/>
    <property type="match status" value="1"/>
</dbReference>
<dbReference type="PANTHER" id="PTHR35046">
    <property type="entry name" value="ZINC KNUCKLE (CCHC-TYPE) FAMILY PROTEIN"/>
    <property type="match status" value="1"/>
</dbReference>
<evidence type="ECO:0000259" key="15">
    <source>
        <dbReference type="PROSITE" id="PS50994"/>
    </source>
</evidence>
<dbReference type="Gene3D" id="3.30.70.270">
    <property type="match status" value="2"/>
</dbReference>
<dbReference type="Pfam" id="PF03732">
    <property type="entry name" value="Retrotrans_gag"/>
    <property type="match status" value="1"/>
</dbReference>
<dbReference type="InterPro" id="IPR000477">
    <property type="entry name" value="RT_dom"/>
</dbReference>
<keyword evidence="3" id="KW-0548">Nucleotidyltransferase</keyword>